<dbReference type="EMBL" id="CAJVQC010045293">
    <property type="protein sequence ID" value="CAG8781056.1"/>
    <property type="molecule type" value="Genomic_DNA"/>
</dbReference>
<accession>A0ACA9R880</accession>
<organism evidence="1 2">
    <name type="scientific">Racocetra persica</name>
    <dbReference type="NCBI Taxonomy" id="160502"/>
    <lineage>
        <taxon>Eukaryota</taxon>
        <taxon>Fungi</taxon>
        <taxon>Fungi incertae sedis</taxon>
        <taxon>Mucoromycota</taxon>
        <taxon>Glomeromycotina</taxon>
        <taxon>Glomeromycetes</taxon>
        <taxon>Diversisporales</taxon>
        <taxon>Gigasporaceae</taxon>
        <taxon>Racocetra</taxon>
    </lineage>
</organism>
<evidence type="ECO:0000313" key="1">
    <source>
        <dbReference type="EMBL" id="CAG8781056.1"/>
    </source>
</evidence>
<reference evidence="1" key="1">
    <citation type="submission" date="2021-06" db="EMBL/GenBank/DDBJ databases">
        <authorList>
            <person name="Kallberg Y."/>
            <person name="Tangrot J."/>
            <person name="Rosling A."/>
        </authorList>
    </citation>
    <scope>NUCLEOTIDE SEQUENCE</scope>
    <source>
        <strain evidence="1">MA461A</strain>
    </source>
</reference>
<name>A0ACA9R880_9GLOM</name>
<comment type="caution">
    <text evidence="1">The sequence shown here is derived from an EMBL/GenBank/DDBJ whole genome shotgun (WGS) entry which is preliminary data.</text>
</comment>
<feature type="non-terminal residue" evidence="1">
    <location>
        <position position="87"/>
    </location>
</feature>
<keyword evidence="2" id="KW-1185">Reference proteome</keyword>
<proteinExistence type="predicted"/>
<protein>
    <submittedName>
        <fullName evidence="1">10291_t:CDS:1</fullName>
    </submittedName>
</protein>
<evidence type="ECO:0000313" key="2">
    <source>
        <dbReference type="Proteomes" id="UP000789920"/>
    </source>
</evidence>
<sequence length="87" mass="10430">MSEKQQKNVLSREQEYQTLFNIALQVYKKKDFKTSYCSFQSIVYRYNIEETKLAYDAKYYLAIYLMNRFGVSKNQNEARSLLKEVST</sequence>
<dbReference type="Proteomes" id="UP000789920">
    <property type="component" value="Unassembled WGS sequence"/>
</dbReference>
<gene>
    <name evidence="1" type="ORF">RPERSI_LOCUS17587</name>
</gene>